<protein>
    <submittedName>
        <fullName evidence="1">Entericidin EcnAB</fullName>
    </submittedName>
</protein>
<reference evidence="1 2" key="1">
    <citation type="submission" date="2016-10" db="EMBL/GenBank/DDBJ databases">
        <title>Chromobacterium muskegensis sp. nov., an insecticidal bacterium isolated from Sphagnum bogs.</title>
        <authorList>
            <person name="Sparks M.E."/>
            <person name="Blackburn M.B."/>
            <person name="Gundersen-Rindal D.E."/>
            <person name="Mitchell A."/>
            <person name="Farrar R."/>
            <person name="Kuhar D."/>
        </authorList>
    </citation>
    <scope>NUCLEOTIDE SEQUENCE [LARGE SCALE GENOMIC DNA]</scope>
    <source>
        <strain evidence="1 2">21-1</strain>
    </source>
</reference>
<evidence type="ECO:0000313" key="2">
    <source>
        <dbReference type="Proteomes" id="UP000178776"/>
    </source>
</evidence>
<evidence type="ECO:0000313" key="1">
    <source>
        <dbReference type="EMBL" id="AOZ49316.1"/>
    </source>
</evidence>
<dbReference type="EMBL" id="CP017707">
    <property type="protein sequence ID" value="AOZ49316.1"/>
    <property type="molecule type" value="Genomic_DNA"/>
</dbReference>
<organism evidence="1 2">
    <name type="scientific">Chromobacterium vaccinii</name>
    <dbReference type="NCBI Taxonomy" id="1108595"/>
    <lineage>
        <taxon>Bacteria</taxon>
        <taxon>Pseudomonadati</taxon>
        <taxon>Pseudomonadota</taxon>
        <taxon>Betaproteobacteria</taxon>
        <taxon>Neisseriales</taxon>
        <taxon>Chromobacteriaceae</taxon>
        <taxon>Chromobacterium</taxon>
    </lineage>
</organism>
<gene>
    <name evidence="1" type="ORF">BKX93_04400</name>
</gene>
<dbReference type="GeneID" id="68840451"/>
<sequence length="61" mass="6161">MKKEMVCLSLALLLGGCNTVQGIKTDAKEGGQAVGHGLQKAGQAIGNAVEKGGEAIKHTAE</sequence>
<proteinExistence type="predicted"/>
<dbReference type="AlphaFoldDB" id="A0A1D9LDH2"/>
<dbReference type="PROSITE" id="PS51257">
    <property type="entry name" value="PROKAR_LIPOPROTEIN"/>
    <property type="match status" value="1"/>
</dbReference>
<dbReference type="KEGG" id="cvc:BKX93_04400"/>
<dbReference type="STRING" id="1108595.BKX93_04400"/>
<dbReference type="RefSeq" id="WP_046157632.1">
    <property type="nucleotide sequence ID" value="NZ_CP017707.1"/>
</dbReference>
<dbReference type="Proteomes" id="UP000178776">
    <property type="component" value="Chromosome"/>
</dbReference>
<name>A0A1D9LDH2_9NEIS</name>
<accession>A0A1D9LDH2</accession>